<dbReference type="Gene3D" id="3.40.109.10">
    <property type="entry name" value="NADH Oxidase"/>
    <property type="match status" value="1"/>
</dbReference>
<dbReference type="EMBL" id="ACGK02000001">
    <property type="protein sequence ID" value="EGF23081.1"/>
    <property type="molecule type" value="Genomic_DNA"/>
</dbReference>
<evidence type="ECO:0000256" key="5">
    <source>
        <dbReference type="ARBA" id="ARBA00023002"/>
    </source>
</evidence>
<dbReference type="InterPro" id="IPR029479">
    <property type="entry name" value="Nitroreductase"/>
</dbReference>
<protein>
    <submittedName>
        <fullName evidence="7">Nitroreductase family protein</fullName>
    </submittedName>
</protein>
<evidence type="ECO:0000313" key="7">
    <source>
        <dbReference type="EMBL" id="EGF23081.1"/>
    </source>
</evidence>
<evidence type="ECO:0000256" key="3">
    <source>
        <dbReference type="ARBA" id="ARBA00022630"/>
    </source>
</evidence>
<dbReference type="OrthoDB" id="9798230at2"/>
<evidence type="ECO:0000259" key="6">
    <source>
        <dbReference type="Pfam" id="PF00881"/>
    </source>
</evidence>
<name>F1T4Z3_9ACTN</name>
<dbReference type="GeneID" id="93210673"/>
<dbReference type="InterPro" id="IPR000415">
    <property type="entry name" value="Nitroreductase-like"/>
</dbReference>
<dbReference type="CDD" id="cd20609">
    <property type="entry name" value="nitroreductase"/>
    <property type="match status" value="1"/>
</dbReference>
<dbReference type="eggNOG" id="COG0778">
    <property type="taxonomic scope" value="Bacteria"/>
</dbReference>
<dbReference type="PANTHER" id="PTHR43673:SF2">
    <property type="entry name" value="NITROREDUCTASE"/>
    <property type="match status" value="1"/>
</dbReference>
<dbReference type="PANTHER" id="PTHR43673">
    <property type="entry name" value="NAD(P)H NITROREDUCTASE YDGI-RELATED"/>
    <property type="match status" value="1"/>
</dbReference>
<keyword evidence="8" id="KW-1185">Reference proteome</keyword>
<comment type="caution">
    <text evidence="7">The sequence shown here is derived from an EMBL/GenBank/DDBJ whole genome shotgun (WGS) entry which is preliminary data.</text>
</comment>
<comment type="cofactor">
    <cofactor evidence="1">
        <name>FMN</name>
        <dbReference type="ChEBI" id="CHEBI:58210"/>
    </cofactor>
</comment>
<feature type="domain" description="Nitroreductase" evidence="6">
    <location>
        <begin position="9"/>
        <end position="63"/>
    </location>
</feature>
<accession>F1T4Z3</accession>
<dbReference type="GO" id="GO:0016491">
    <property type="term" value="F:oxidoreductase activity"/>
    <property type="evidence" value="ECO:0007669"/>
    <property type="project" value="UniProtKB-KW"/>
</dbReference>
<keyword evidence="3" id="KW-0285">Flavoprotein</keyword>
<evidence type="ECO:0000256" key="1">
    <source>
        <dbReference type="ARBA" id="ARBA00001917"/>
    </source>
</evidence>
<dbReference type="SUPFAM" id="SSF55469">
    <property type="entry name" value="FMN-dependent nitroreductase-like"/>
    <property type="match status" value="1"/>
</dbReference>
<evidence type="ECO:0000256" key="2">
    <source>
        <dbReference type="ARBA" id="ARBA00007118"/>
    </source>
</evidence>
<dbReference type="Pfam" id="PF00881">
    <property type="entry name" value="Nitroreductase"/>
    <property type="match status" value="2"/>
</dbReference>
<dbReference type="Proteomes" id="UP000005947">
    <property type="component" value="Unassembled WGS sequence"/>
</dbReference>
<evidence type="ECO:0000313" key="8">
    <source>
        <dbReference type="Proteomes" id="UP000005947"/>
    </source>
</evidence>
<keyword evidence="5" id="KW-0560">Oxidoreductase</keyword>
<organism evidence="7 8">
    <name type="scientific">Fannyhessea vaginae DSM 15829</name>
    <dbReference type="NCBI Taxonomy" id="525256"/>
    <lineage>
        <taxon>Bacteria</taxon>
        <taxon>Bacillati</taxon>
        <taxon>Actinomycetota</taxon>
        <taxon>Coriobacteriia</taxon>
        <taxon>Coriobacteriales</taxon>
        <taxon>Atopobiaceae</taxon>
        <taxon>Fannyhessea</taxon>
    </lineage>
</organism>
<feature type="domain" description="Nitroreductase" evidence="6">
    <location>
        <begin position="68"/>
        <end position="147"/>
    </location>
</feature>
<sequence length="172" mass="19458">MQSFLELARARYSCRSFDSKPVENEKITKILQAGQLAPTCVNRQPWHAWVIQGEKALSRAYEATRFNFDAPLIIAVGAKPGSGWMRRCDEHDFVDVDAAIVVTHMMLEAQDLGLYSTWVGYFDPKVLADSFEEMKGYRMLAMLEIGYPSAQGVPSARHEERKSLDELVSIIK</sequence>
<proteinExistence type="inferred from homology"/>
<comment type="similarity">
    <text evidence="2">Belongs to the nitroreductase family.</text>
</comment>
<dbReference type="AlphaFoldDB" id="F1T4Z3"/>
<evidence type="ECO:0000256" key="4">
    <source>
        <dbReference type="ARBA" id="ARBA00022643"/>
    </source>
</evidence>
<keyword evidence="4" id="KW-0288">FMN</keyword>
<reference evidence="7 8" key="1">
    <citation type="submission" date="2011-02" db="EMBL/GenBank/DDBJ databases">
        <authorList>
            <person name="Muzny D."/>
            <person name="Qin X."/>
            <person name="Buhay C."/>
            <person name="Dugan-Rocha S."/>
            <person name="Ding Y."/>
            <person name="Chen G."/>
            <person name="Hawes A."/>
            <person name="Holder M."/>
            <person name="Jhangiani S."/>
            <person name="Johnson A."/>
            <person name="Khan Z."/>
            <person name="Li Z."/>
            <person name="Liu W."/>
            <person name="Liu X."/>
            <person name="Perez L."/>
            <person name="Shen H."/>
            <person name="Wang Q."/>
            <person name="Watt J."/>
            <person name="Xi L."/>
            <person name="Xin Y."/>
            <person name="Zhou J."/>
            <person name="Deng J."/>
            <person name="Jiang H."/>
            <person name="Liu Y."/>
            <person name="Qu J."/>
            <person name="Song X.-Z."/>
            <person name="Zhang L."/>
            <person name="Villasana D."/>
            <person name="Johnson A."/>
            <person name="Liu J."/>
            <person name="Liyanage D."/>
            <person name="Lorensuhewa L."/>
            <person name="Robinson T."/>
            <person name="Song A."/>
            <person name="Song B.-B."/>
            <person name="Dinh H."/>
            <person name="Thornton R."/>
            <person name="Coyle M."/>
            <person name="Francisco L."/>
            <person name="Jackson L."/>
            <person name="Javaid M."/>
            <person name="Korchina V."/>
            <person name="Kovar C."/>
            <person name="Mata R."/>
            <person name="Mathew T."/>
            <person name="Ngo R."/>
            <person name="Nguyen L."/>
            <person name="Nguyen N."/>
            <person name="Okwuonu G."/>
            <person name="Ongeri F."/>
            <person name="Pham C."/>
            <person name="Simmons D."/>
            <person name="Wilczek-Boney K."/>
            <person name="Hale W."/>
            <person name="Jakkamsetti A."/>
            <person name="Pham P."/>
            <person name="Ruth R."/>
            <person name="San Lucas F."/>
            <person name="Warren J."/>
            <person name="Zhang J."/>
            <person name="Zhao Z."/>
            <person name="Zhou C."/>
            <person name="Zhu D."/>
            <person name="Lee S."/>
            <person name="Bess C."/>
            <person name="Blankenburg K."/>
            <person name="Forbes L."/>
            <person name="Fu Q."/>
            <person name="Gubbala S."/>
            <person name="Hirani K."/>
            <person name="Jayaseelan J.C."/>
            <person name="Lara F."/>
            <person name="Munidasa M."/>
            <person name="Palculict T."/>
            <person name="Patil S."/>
            <person name="Pu L.-L."/>
            <person name="Saada N."/>
            <person name="Tang L."/>
            <person name="Weissenberger G."/>
            <person name="Zhu Y."/>
            <person name="Hemphill L."/>
            <person name="Shang Y."/>
            <person name="Youmans B."/>
            <person name="Ayvaz T."/>
            <person name="Ross M."/>
            <person name="Santibanez J."/>
            <person name="Aqrawi P."/>
            <person name="Gross S."/>
            <person name="Joshi V."/>
            <person name="Fowler G."/>
            <person name="Nazareth L."/>
            <person name="Reid J."/>
            <person name="Worley K."/>
            <person name="Petrosino J."/>
            <person name="Highlander S."/>
            <person name="Gibbs R."/>
        </authorList>
    </citation>
    <scope>NUCLEOTIDE SEQUENCE [LARGE SCALE GENOMIC DNA]</scope>
    <source>
        <strain evidence="7 8">DSM 15829</strain>
    </source>
</reference>
<dbReference type="RefSeq" id="WP_006302136.1">
    <property type="nucleotide sequence ID" value="NZ_ACGK02000001.1"/>
</dbReference>
<gene>
    <name evidence="7" type="ORF">HMPREF0091_10028</name>
</gene>